<dbReference type="InterPro" id="IPR024344">
    <property type="entry name" value="MDMPI_metal-binding"/>
</dbReference>
<dbReference type="InterPro" id="IPR034660">
    <property type="entry name" value="DinB/YfiT-like"/>
</dbReference>
<accession>A0A919K851</accession>
<dbReference type="Pfam" id="PF11716">
    <property type="entry name" value="MDMPI_N"/>
    <property type="match status" value="1"/>
</dbReference>
<organism evidence="2 3">
    <name type="scientific">Paractinoplanes rishiriensis</name>
    <dbReference type="NCBI Taxonomy" id="1050105"/>
    <lineage>
        <taxon>Bacteria</taxon>
        <taxon>Bacillati</taxon>
        <taxon>Actinomycetota</taxon>
        <taxon>Actinomycetes</taxon>
        <taxon>Micromonosporales</taxon>
        <taxon>Micromonosporaceae</taxon>
        <taxon>Paractinoplanes</taxon>
    </lineage>
</organism>
<dbReference type="Proteomes" id="UP000636960">
    <property type="component" value="Unassembled WGS sequence"/>
</dbReference>
<dbReference type="RefSeq" id="WP_203788389.1">
    <property type="nucleotide sequence ID" value="NZ_BOMV01000083.1"/>
</dbReference>
<protein>
    <recommendedName>
        <fullName evidence="1">Mycothiol-dependent maleylpyruvate isomerase metal-binding domain-containing protein</fullName>
    </recommendedName>
</protein>
<proteinExistence type="predicted"/>
<dbReference type="AlphaFoldDB" id="A0A919K851"/>
<dbReference type="Gene3D" id="1.20.120.450">
    <property type="entry name" value="dinb family like domain"/>
    <property type="match status" value="1"/>
</dbReference>
<sequence length="215" mass="23346">MNREQSWQAITGLRLTLADLLDDLDAADWETPSLCEGWRIRDVAAHVAMAPQPPGVGTMLSAAVRAHGRFHRLNHQLAVRHASTRSPARLAADLRDQAASRRLPVVTNHRNILLDVQVHGHDIAIPLGRSFPVPPEAAVAAATRAWTMGWPFWSRHRLRGLHLTATDTTWTAGHGKPVTGPINALVLLLTGRPEAAAPMLTGYTPQPPTSARAKG</sequence>
<dbReference type="SUPFAM" id="SSF109854">
    <property type="entry name" value="DinB/YfiT-like putative metalloenzymes"/>
    <property type="match status" value="1"/>
</dbReference>
<evidence type="ECO:0000259" key="1">
    <source>
        <dbReference type="Pfam" id="PF11716"/>
    </source>
</evidence>
<keyword evidence="3" id="KW-1185">Reference proteome</keyword>
<feature type="domain" description="Mycothiol-dependent maleylpyruvate isomerase metal-binding" evidence="1">
    <location>
        <begin position="17"/>
        <end position="101"/>
    </location>
</feature>
<dbReference type="EMBL" id="BOMV01000083">
    <property type="protein sequence ID" value="GIF00513.1"/>
    <property type="molecule type" value="Genomic_DNA"/>
</dbReference>
<evidence type="ECO:0000313" key="2">
    <source>
        <dbReference type="EMBL" id="GIF00513.1"/>
    </source>
</evidence>
<evidence type="ECO:0000313" key="3">
    <source>
        <dbReference type="Proteomes" id="UP000636960"/>
    </source>
</evidence>
<dbReference type="NCBIfam" id="TIGR03083">
    <property type="entry name" value="maleylpyruvate isomerase family mycothiol-dependent enzyme"/>
    <property type="match status" value="1"/>
</dbReference>
<dbReference type="InterPro" id="IPR017517">
    <property type="entry name" value="Maleyloyr_isom"/>
</dbReference>
<reference evidence="2" key="1">
    <citation type="submission" date="2021-01" db="EMBL/GenBank/DDBJ databases">
        <title>Whole genome shotgun sequence of Actinoplanes rishiriensis NBRC 108556.</title>
        <authorList>
            <person name="Komaki H."/>
            <person name="Tamura T."/>
        </authorList>
    </citation>
    <scope>NUCLEOTIDE SEQUENCE</scope>
    <source>
        <strain evidence="2">NBRC 108556</strain>
    </source>
</reference>
<name>A0A919K851_9ACTN</name>
<comment type="caution">
    <text evidence="2">The sequence shown here is derived from an EMBL/GenBank/DDBJ whole genome shotgun (WGS) entry which is preliminary data.</text>
</comment>
<dbReference type="GO" id="GO:0046872">
    <property type="term" value="F:metal ion binding"/>
    <property type="evidence" value="ECO:0007669"/>
    <property type="project" value="InterPro"/>
</dbReference>
<gene>
    <name evidence="2" type="ORF">Ari01nite_79770</name>
</gene>